<gene>
    <name evidence="8" type="ORF">DSM5745_11437</name>
</gene>
<dbReference type="InterPro" id="IPR002745">
    <property type="entry name" value="Ptrans_KptA/Tpt1"/>
</dbReference>
<evidence type="ECO:0000256" key="1">
    <source>
        <dbReference type="ARBA" id="ARBA00003343"/>
    </source>
</evidence>
<evidence type="ECO:0000256" key="2">
    <source>
        <dbReference type="ARBA" id="ARBA00009836"/>
    </source>
</evidence>
<feature type="region of interest" description="Disordered" evidence="7">
    <location>
        <begin position="95"/>
        <end position="125"/>
    </location>
</feature>
<dbReference type="PANTHER" id="PTHR12684:SF2">
    <property type="entry name" value="TRNA 2'-PHOSPHOTRANSFERASE 1"/>
    <property type="match status" value="1"/>
</dbReference>
<dbReference type="GO" id="GO:0000215">
    <property type="term" value="F:tRNA 2'-phosphotransferase activity"/>
    <property type="evidence" value="ECO:0007669"/>
    <property type="project" value="UniProtKB-EC"/>
</dbReference>
<dbReference type="PANTHER" id="PTHR12684">
    <property type="entry name" value="PUTATIVE PHOSPHOTRANSFERASE"/>
    <property type="match status" value="1"/>
</dbReference>
<dbReference type="OrthoDB" id="419694at2759"/>
<protein>
    <recommendedName>
        <fullName evidence="3">2'-phosphotransferase</fullName>
        <ecNumber evidence="3">2.7.1.160</ecNumber>
    </recommendedName>
</protein>
<sequence>MPDTDQQKRNGGRGGGRGRDRKPPSREVTVSKALSLLLRHAAEREGLKIDSQGYANVADVLAWQKLKSLKVTFSEIISAVDTSDKKRFALLYLPPSSDATSETPSASTNPEDKAKAEAESGQDENATAKALTSFNTDQKPSHYLIRATQGHSIKSVEAESGLLERLTLENPDKLPDTVVHGTYHSTWPLILASGGLRTMGRNHAHFATGPAVQDVLSVIDSSASKDEKETGSGAGSHGKVISGMRKDAAVLIYLDIRKALAGGCPFWRSENGVILSEGMEVDTPAGSGEGEGAAKGQVIPVEYFDVVIERRKGMGKIWERGEVIQPLPEELTRRGNPKRRGGGT</sequence>
<dbReference type="RefSeq" id="XP_026597959.1">
    <property type="nucleotide sequence ID" value="XM_026753453.1"/>
</dbReference>
<comment type="catalytic activity">
    <reaction evidence="6">
        <text>2'-phospho-[ligated tRNA] + NAD(+) = mature tRNA + ADP-alpha-D-ribose 1'',2''-cyclic phosphate + nicotinamide</text>
        <dbReference type="Rhea" id="RHEA:23324"/>
        <dbReference type="Rhea" id="RHEA-COMP:11106"/>
        <dbReference type="Rhea" id="RHEA-COMP:11107"/>
        <dbReference type="ChEBI" id="CHEBI:17154"/>
        <dbReference type="ChEBI" id="CHEBI:57540"/>
        <dbReference type="ChEBI" id="CHEBI:76596"/>
        <dbReference type="ChEBI" id="CHEBI:82883"/>
        <dbReference type="ChEBI" id="CHEBI:85027"/>
        <dbReference type="EC" id="2.7.1.160"/>
    </reaction>
</comment>
<keyword evidence="5" id="KW-0520">NAD</keyword>
<dbReference type="GO" id="GO:0006388">
    <property type="term" value="P:tRNA splicing, via endonucleolytic cleavage and ligation"/>
    <property type="evidence" value="ECO:0007669"/>
    <property type="project" value="TreeGrafter"/>
</dbReference>
<comment type="similarity">
    <text evidence="2">Belongs to the KptA/TPT1 family.</text>
</comment>
<evidence type="ECO:0000256" key="6">
    <source>
        <dbReference type="ARBA" id="ARBA00047949"/>
    </source>
</evidence>
<proteinExistence type="inferred from homology"/>
<dbReference type="InterPro" id="IPR042081">
    <property type="entry name" value="RNA_2'-PTrans_C"/>
</dbReference>
<comment type="function">
    <text evidence="1">Catalyzes the last step of tRNA splicing, the transfer of the splice junction 2'-phosphate from ligated tRNA to NAD to produce ADP-ribose 1''-2'' cyclic phosphate.</text>
</comment>
<dbReference type="InterPro" id="IPR042080">
    <property type="entry name" value="RNA_2'-PTrans_N"/>
</dbReference>
<evidence type="ECO:0000313" key="9">
    <source>
        <dbReference type="Proteomes" id="UP000256690"/>
    </source>
</evidence>
<comment type="caution">
    <text evidence="8">The sequence shown here is derived from an EMBL/GenBank/DDBJ whole genome shotgun (WGS) entry which is preliminary data.</text>
</comment>
<dbReference type="SUPFAM" id="SSF56399">
    <property type="entry name" value="ADP-ribosylation"/>
    <property type="match status" value="1"/>
</dbReference>
<keyword evidence="4" id="KW-0808">Transferase</keyword>
<accession>A0A3D8Q6T0</accession>
<evidence type="ECO:0000313" key="8">
    <source>
        <dbReference type="EMBL" id="RDW57542.1"/>
    </source>
</evidence>
<dbReference type="EC" id="2.7.1.160" evidence="3"/>
<evidence type="ECO:0000256" key="3">
    <source>
        <dbReference type="ARBA" id="ARBA00012007"/>
    </source>
</evidence>
<reference evidence="8 9" key="1">
    <citation type="journal article" date="2018" name="IMA Fungus">
        <title>IMA Genome-F 9: Draft genome sequence of Annulohypoxylon stygium, Aspergillus mulundensis, Berkeleyomyces basicola (syn. Thielaviopsis basicola), Ceratocystis smalleyi, two Cercospora beticola strains, Coleophoma cylindrospora, Fusarium fracticaudum, Phialophora cf. hyalina, and Morchella septimelata.</title>
        <authorList>
            <person name="Wingfield B.D."/>
            <person name="Bills G.F."/>
            <person name="Dong Y."/>
            <person name="Huang W."/>
            <person name="Nel W.J."/>
            <person name="Swalarsk-Parry B.S."/>
            <person name="Vaghefi N."/>
            <person name="Wilken P.M."/>
            <person name="An Z."/>
            <person name="de Beer Z.W."/>
            <person name="De Vos L."/>
            <person name="Chen L."/>
            <person name="Duong T.A."/>
            <person name="Gao Y."/>
            <person name="Hammerbacher A."/>
            <person name="Kikkert J.R."/>
            <person name="Li Y."/>
            <person name="Li H."/>
            <person name="Li K."/>
            <person name="Li Q."/>
            <person name="Liu X."/>
            <person name="Ma X."/>
            <person name="Naidoo K."/>
            <person name="Pethybridge S.J."/>
            <person name="Sun J."/>
            <person name="Steenkamp E.T."/>
            <person name="van der Nest M.A."/>
            <person name="van Wyk S."/>
            <person name="Wingfield M.J."/>
            <person name="Xiong C."/>
            <person name="Yue Q."/>
            <person name="Zhang X."/>
        </authorList>
    </citation>
    <scope>NUCLEOTIDE SEQUENCE [LARGE SCALE GENOMIC DNA]</scope>
    <source>
        <strain evidence="8 9">DSM 5745</strain>
    </source>
</reference>
<dbReference type="Proteomes" id="UP000256690">
    <property type="component" value="Unassembled WGS sequence"/>
</dbReference>
<dbReference type="AlphaFoldDB" id="A0A3D8Q6T0"/>
<dbReference type="Gene3D" id="3.20.170.30">
    <property type="match status" value="1"/>
</dbReference>
<feature type="compositionally biased region" description="Polar residues" evidence="7">
    <location>
        <begin position="97"/>
        <end position="109"/>
    </location>
</feature>
<evidence type="ECO:0000256" key="7">
    <source>
        <dbReference type="SAM" id="MobiDB-lite"/>
    </source>
</evidence>
<organism evidence="8 9">
    <name type="scientific">Aspergillus mulundensis</name>
    <dbReference type="NCBI Taxonomy" id="1810919"/>
    <lineage>
        <taxon>Eukaryota</taxon>
        <taxon>Fungi</taxon>
        <taxon>Dikarya</taxon>
        <taxon>Ascomycota</taxon>
        <taxon>Pezizomycotina</taxon>
        <taxon>Eurotiomycetes</taxon>
        <taxon>Eurotiomycetidae</taxon>
        <taxon>Eurotiales</taxon>
        <taxon>Aspergillaceae</taxon>
        <taxon>Aspergillus</taxon>
        <taxon>Aspergillus subgen. Nidulantes</taxon>
    </lineage>
</organism>
<feature type="region of interest" description="Disordered" evidence="7">
    <location>
        <begin position="1"/>
        <end position="29"/>
    </location>
</feature>
<dbReference type="Gene3D" id="1.10.10.970">
    <property type="entry name" value="RNA 2'-phosphotransferase, Tpt1/KptA family, N-terminal domain"/>
    <property type="match status" value="1"/>
</dbReference>
<keyword evidence="9" id="KW-1185">Reference proteome</keyword>
<evidence type="ECO:0000256" key="5">
    <source>
        <dbReference type="ARBA" id="ARBA00023027"/>
    </source>
</evidence>
<dbReference type="Pfam" id="PF01885">
    <property type="entry name" value="PTS_2-RNA"/>
    <property type="match status" value="1"/>
</dbReference>
<dbReference type="GeneID" id="38121807"/>
<dbReference type="EMBL" id="PVWQ01000027">
    <property type="protein sequence ID" value="RDW57542.1"/>
    <property type="molecule type" value="Genomic_DNA"/>
</dbReference>
<evidence type="ECO:0000256" key="4">
    <source>
        <dbReference type="ARBA" id="ARBA00022679"/>
    </source>
</evidence>
<name>A0A3D8Q6T0_9EURO</name>
<dbReference type="STRING" id="1810919.A0A3D8Q6T0"/>